<dbReference type="OrthoDB" id="8589410at2"/>
<evidence type="ECO:0000313" key="7">
    <source>
        <dbReference type="EMBL" id="QJQ05906.1"/>
    </source>
</evidence>
<dbReference type="PANTHER" id="PTHR37481:SF1">
    <property type="entry name" value="LIPOPOLYSACCHARIDE EXPORT SYSTEM PROTEIN LPTC"/>
    <property type="match status" value="1"/>
</dbReference>
<sequence>MKYHLTADRFRIWFAIALLAVVVLASFWLLETMRRNGDDLNSRSSIRSNPDYYVEKFNFIRLPNNGQANYYITGNRMTHYPRSDDIEIEQPRINSFATDKAPFNIRAMRAVIEQQSTLTSPKREHDQIHLLGEVQVDRPNTATSSFMQLKSDYLLVLPDQDIMKTDMPVILTTNTSEIHAIGMTANNSTQQLQLLSKVRARFIRPGTAPKPNS</sequence>
<evidence type="ECO:0000256" key="6">
    <source>
        <dbReference type="SAM" id="Phobius"/>
    </source>
</evidence>
<keyword evidence="4 6" id="KW-1133">Transmembrane helix</keyword>
<name>A0A6M4A3L8_9BURK</name>
<dbReference type="GO" id="GO:0015221">
    <property type="term" value="F:lipopolysaccharide transmembrane transporter activity"/>
    <property type="evidence" value="ECO:0007669"/>
    <property type="project" value="InterPro"/>
</dbReference>
<keyword evidence="3 6" id="KW-0812">Transmembrane</keyword>
<dbReference type="InterPro" id="IPR026265">
    <property type="entry name" value="LptC"/>
</dbReference>
<dbReference type="InterPro" id="IPR052363">
    <property type="entry name" value="LPS_export_LptC"/>
</dbReference>
<evidence type="ECO:0000256" key="3">
    <source>
        <dbReference type="ARBA" id="ARBA00022692"/>
    </source>
</evidence>
<proteinExistence type="predicted"/>
<evidence type="ECO:0000256" key="5">
    <source>
        <dbReference type="ARBA" id="ARBA00023136"/>
    </source>
</evidence>
<dbReference type="EMBL" id="CP051152">
    <property type="protein sequence ID" value="QJQ05906.1"/>
    <property type="molecule type" value="Genomic_DNA"/>
</dbReference>
<dbReference type="Pfam" id="PF06835">
    <property type="entry name" value="LptC"/>
    <property type="match status" value="1"/>
</dbReference>
<keyword evidence="2" id="KW-0997">Cell inner membrane</keyword>
<evidence type="ECO:0000256" key="2">
    <source>
        <dbReference type="ARBA" id="ARBA00022519"/>
    </source>
</evidence>
<keyword evidence="5 6" id="KW-0472">Membrane</keyword>
<dbReference type="Gene3D" id="2.60.450.10">
    <property type="entry name" value="Lipopolysaccharide (LPS) transport protein A like domain"/>
    <property type="match status" value="1"/>
</dbReference>
<accession>A0A6M4A3L8</accession>
<keyword evidence="8" id="KW-1185">Reference proteome</keyword>
<evidence type="ECO:0000313" key="8">
    <source>
        <dbReference type="Proteomes" id="UP000274350"/>
    </source>
</evidence>
<dbReference type="AlphaFoldDB" id="A0A6M4A3L8"/>
<dbReference type="InterPro" id="IPR010664">
    <property type="entry name" value="LipoPS_assembly_LptC-rel"/>
</dbReference>
<dbReference type="GO" id="GO:0017089">
    <property type="term" value="F:glycolipid transfer activity"/>
    <property type="evidence" value="ECO:0007669"/>
    <property type="project" value="TreeGrafter"/>
</dbReference>
<protein>
    <submittedName>
        <fullName evidence="7">LPS export ABC transporter periplasmic protein LptC</fullName>
    </submittedName>
</protein>
<dbReference type="NCBIfam" id="TIGR04409">
    <property type="entry name" value="LptC_YrbK"/>
    <property type="match status" value="1"/>
</dbReference>
<organism evidence="7 8">
    <name type="scientific">Undibacterium piscinae</name>
    <dbReference type="NCBI Taxonomy" id="2495591"/>
    <lineage>
        <taxon>Bacteria</taxon>
        <taxon>Pseudomonadati</taxon>
        <taxon>Pseudomonadota</taxon>
        <taxon>Betaproteobacteria</taxon>
        <taxon>Burkholderiales</taxon>
        <taxon>Oxalobacteraceae</taxon>
        <taxon>Undibacterium</taxon>
    </lineage>
</organism>
<reference evidence="7 8" key="1">
    <citation type="journal article" date="2019" name="Int. J. Syst. Evol. Microbiol.">
        <title>Undibacterium piscinae sp. nov., isolated from Korean shiner intestine.</title>
        <authorList>
            <person name="Lee S.Y."/>
            <person name="Kang W."/>
            <person name="Kim P.S."/>
            <person name="Kim H.S."/>
            <person name="Sung H."/>
            <person name="Shin N.R."/>
            <person name="Whon T.W."/>
            <person name="Yun J.H."/>
            <person name="Lee J.Y."/>
            <person name="Lee J.Y."/>
            <person name="Jung M.J."/>
            <person name="Jeong Y.S."/>
            <person name="Tak E.J."/>
            <person name="Han J.E."/>
            <person name="Hyun D.W."/>
            <person name="Kang M.S."/>
            <person name="Lee K.E."/>
            <person name="Lee B.H."/>
            <person name="Bae J.W."/>
        </authorList>
    </citation>
    <scope>NUCLEOTIDE SEQUENCE [LARGE SCALE GENOMIC DNA]</scope>
    <source>
        <strain evidence="7 8">S11R28</strain>
    </source>
</reference>
<dbReference type="GO" id="GO:0030288">
    <property type="term" value="C:outer membrane-bounded periplasmic space"/>
    <property type="evidence" value="ECO:0007669"/>
    <property type="project" value="TreeGrafter"/>
</dbReference>
<evidence type="ECO:0000256" key="1">
    <source>
        <dbReference type="ARBA" id="ARBA00022475"/>
    </source>
</evidence>
<evidence type="ECO:0000256" key="4">
    <source>
        <dbReference type="ARBA" id="ARBA00022989"/>
    </source>
</evidence>
<dbReference type="KEGG" id="upi:EJG51_008660"/>
<feature type="transmembrane region" description="Helical" evidence="6">
    <location>
        <begin position="12"/>
        <end position="30"/>
    </location>
</feature>
<dbReference type="Proteomes" id="UP000274350">
    <property type="component" value="Chromosome"/>
</dbReference>
<keyword evidence="1" id="KW-1003">Cell membrane</keyword>
<dbReference type="GO" id="GO:0005886">
    <property type="term" value="C:plasma membrane"/>
    <property type="evidence" value="ECO:0007669"/>
    <property type="project" value="InterPro"/>
</dbReference>
<gene>
    <name evidence="7" type="primary">lptC</name>
    <name evidence="7" type="ORF">EJG51_008660</name>
</gene>
<dbReference type="PANTHER" id="PTHR37481">
    <property type="entry name" value="LIPOPOLYSACCHARIDE EXPORT SYSTEM PROTEIN LPTC"/>
    <property type="match status" value="1"/>
</dbReference>